<evidence type="ECO:0000256" key="5">
    <source>
        <dbReference type="ARBA" id="ARBA00023242"/>
    </source>
</evidence>
<dbReference type="InterPro" id="IPR001005">
    <property type="entry name" value="SANT/Myb"/>
</dbReference>
<evidence type="ECO:0000256" key="4">
    <source>
        <dbReference type="ARBA" id="ARBA00023163"/>
    </source>
</evidence>
<dbReference type="EMBL" id="JBBPBN010000004">
    <property type="protein sequence ID" value="KAK9040624.1"/>
    <property type="molecule type" value="Genomic_DNA"/>
</dbReference>
<dbReference type="InterPro" id="IPR006447">
    <property type="entry name" value="Myb_dom_plants"/>
</dbReference>
<feature type="region of interest" description="Disordered" evidence="6">
    <location>
        <begin position="117"/>
        <end position="140"/>
    </location>
</feature>
<evidence type="ECO:0000256" key="6">
    <source>
        <dbReference type="SAM" id="MobiDB-lite"/>
    </source>
</evidence>
<gene>
    <name evidence="10" type="ORF">V6N11_015768</name>
</gene>
<reference evidence="10 11" key="1">
    <citation type="journal article" date="2024" name="G3 (Bethesda)">
        <title>Genome assembly of Hibiscus sabdariffa L. provides insights into metabolisms of medicinal natural products.</title>
        <authorList>
            <person name="Kim T."/>
        </authorList>
    </citation>
    <scope>NUCLEOTIDE SEQUENCE [LARGE SCALE GENOMIC DNA]</scope>
    <source>
        <strain evidence="10">TK-2024</strain>
        <tissue evidence="10">Old leaves</tissue>
    </source>
</reference>
<dbReference type="NCBIfam" id="TIGR01557">
    <property type="entry name" value="myb_SHAQKYF"/>
    <property type="match status" value="1"/>
</dbReference>
<dbReference type="InterPro" id="IPR017884">
    <property type="entry name" value="SANT_dom"/>
</dbReference>
<keyword evidence="2" id="KW-0805">Transcription regulation</keyword>
<evidence type="ECO:0000259" key="7">
    <source>
        <dbReference type="PROSITE" id="PS50090"/>
    </source>
</evidence>
<keyword evidence="4" id="KW-0804">Transcription</keyword>
<organism evidence="10 11">
    <name type="scientific">Hibiscus sabdariffa</name>
    <name type="common">roselle</name>
    <dbReference type="NCBI Taxonomy" id="183260"/>
    <lineage>
        <taxon>Eukaryota</taxon>
        <taxon>Viridiplantae</taxon>
        <taxon>Streptophyta</taxon>
        <taxon>Embryophyta</taxon>
        <taxon>Tracheophyta</taxon>
        <taxon>Spermatophyta</taxon>
        <taxon>Magnoliopsida</taxon>
        <taxon>eudicotyledons</taxon>
        <taxon>Gunneridae</taxon>
        <taxon>Pentapetalae</taxon>
        <taxon>rosids</taxon>
        <taxon>malvids</taxon>
        <taxon>Malvales</taxon>
        <taxon>Malvaceae</taxon>
        <taxon>Malvoideae</taxon>
        <taxon>Hibiscus</taxon>
    </lineage>
</organism>
<dbReference type="PANTHER" id="PTHR12802">
    <property type="entry name" value="SWI/SNF COMPLEX-RELATED"/>
    <property type="match status" value="1"/>
</dbReference>
<dbReference type="InterPro" id="IPR009057">
    <property type="entry name" value="Homeodomain-like_sf"/>
</dbReference>
<evidence type="ECO:0000259" key="8">
    <source>
        <dbReference type="PROSITE" id="PS51293"/>
    </source>
</evidence>
<protein>
    <submittedName>
        <fullName evidence="10">Uncharacterized protein</fullName>
    </submittedName>
</protein>
<feature type="domain" description="Myb-like" evidence="7">
    <location>
        <begin position="62"/>
        <end position="112"/>
    </location>
</feature>
<dbReference type="Pfam" id="PF00249">
    <property type="entry name" value="Myb_DNA-binding"/>
    <property type="match status" value="1"/>
</dbReference>
<feature type="domain" description="HTH myb-type" evidence="9">
    <location>
        <begin position="62"/>
        <end position="116"/>
    </location>
</feature>
<comment type="subcellular location">
    <subcellularLocation>
        <location evidence="1">Nucleus</location>
    </subcellularLocation>
</comment>
<feature type="domain" description="SANT" evidence="8">
    <location>
        <begin position="65"/>
        <end position="118"/>
    </location>
</feature>
<feature type="region of interest" description="Disordered" evidence="6">
    <location>
        <begin position="28"/>
        <end position="58"/>
    </location>
</feature>
<evidence type="ECO:0000256" key="2">
    <source>
        <dbReference type="ARBA" id="ARBA00023015"/>
    </source>
</evidence>
<dbReference type="Gene3D" id="1.10.10.60">
    <property type="entry name" value="Homeodomain-like"/>
    <property type="match status" value="1"/>
</dbReference>
<dbReference type="SUPFAM" id="SSF46689">
    <property type="entry name" value="Homeodomain-like"/>
    <property type="match status" value="1"/>
</dbReference>
<dbReference type="SMART" id="SM00717">
    <property type="entry name" value="SANT"/>
    <property type="match status" value="1"/>
</dbReference>
<dbReference type="Pfam" id="PF24904">
    <property type="entry name" value="RVE6"/>
    <property type="match status" value="1"/>
</dbReference>
<evidence type="ECO:0000259" key="9">
    <source>
        <dbReference type="PROSITE" id="PS51294"/>
    </source>
</evidence>
<dbReference type="PROSITE" id="PS51293">
    <property type="entry name" value="SANT"/>
    <property type="match status" value="1"/>
</dbReference>
<accession>A0ABR2TTM5</accession>
<comment type="caution">
    <text evidence="10">The sequence shown here is derived from an EMBL/GenBank/DDBJ whole genome shotgun (WGS) entry which is preliminary data.</text>
</comment>
<keyword evidence="5" id="KW-0539">Nucleus</keyword>
<keyword evidence="11" id="KW-1185">Reference proteome</keyword>
<keyword evidence="3" id="KW-0238">DNA-binding</keyword>
<dbReference type="PROSITE" id="PS50090">
    <property type="entry name" value="MYB_LIKE"/>
    <property type="match status" value="1"/>
</dbReference>
<dbReference type="Proteomes" id="UP001396334">
    <property type="component" value="Unassembled WGS sequence"/>
</dbReference>
<evidence type="ECO:0000256" key="1">
    <source>
        <dbReference type="ARBA" id="ARBA00004123"/>
    </source>
</evidence>
<evidence type="ECO:0000313" key="11">
    <source>
        <dbReference type="Proteomes" id="UP001396334"/>
    </source>
</evidence>
<name>A0ABR2TTM5_9ROSI</name>
<sequence>MVLLNPNPNPNPAPGFCFFDPVNMGLPELNPLPPPPNTSMSTSSAAPAHLEDPAKKIRKPYTITKSRESWTEQEHDKFLEALQLFDRDWKKIEAFVGSKTVIQIRSHAQKYFLKAQKNGTAEHVPPPRPKRKAAHPYPQKAPKNVAVAVVPQVVGPFQSSSALLESGYTYRPHASSVLGNPIAKPAWPSWSYDSAPPVTVSQVTKDDAIFSGPIFAPNSCYSSGSNESNPRTWSFGETIARGDHGKQSRVVPDFSQVYAFLGSVFDSSSSGHLQKLKEIDPINVETVVVLMRNLSANLRSPEFEVHRRLLSKLQEEKTDAAGMMMLNSTTPHIELLCRSQDFEILLRREEVEQLFSGHKRVSEASRRVVHEEEERILLIQSFEEKVGRD</sequence>
<feature type="compositionally biased region" description="Low complexity" evidence="6">
    <location>
        <begin position="38"/>
        <end position="48"/>
    </location>
</feature>
<dbReference type="PROSITE" id="PS51294">
    <property type="entry name" value="HTH_MYB"/>
    <property type="match status" value="1"/>
</dbReference>
<dbReference type="InterPro" id="IPR017930">
    <property type="entry name" value="Myb_dom"/>
</dbReference>
<evidence type="ECO:0000256" key="3">
    <source>
        <dbReference type="ARBA" id="ARBA00023125"/>
    </source>
</evidence>
<evidence type="ECO:0000313" key="10">
    <source>
        <dbReference type="EMBL" id="KAK9040624.1"/>
    </source>
</evidence>
<dbReference type="PANTHER" id="PTHR12802:SF167">
    <property type="entry name" value="PROTEIN REVEILLE 5"/>
    <property type="match status" value="1"/>
</dbReference>
<dbReference type="CDD" id="cd00167">
    <property type="entry name" value="SANT"/>
    <property type="match status" value="1"/>
</dbReference>
<proteinExistence type="predicted"/>